<evidence type="ECO:0000313" key="3">
    <source>
        <dbReference type="Proteomes" id="UP001146351"/>
    </source>
</evidence>
<evidence type="ECO:0000313" key="2">
    <source>
        <dbReference type="EMBL" id="KAJ5156755.1"/>
    </source>
</evidence>
<organism evidence="2 3">
    <name type="scientific">Penicillium capsulatum</name>
    <dbReference type="NCBI Taxonomy" id="69766"/>
    <lineage>
        <taxon>Eukaryota</taxon>
        <taxon>Fungi</taxon>
        <taxon>Dikarya</taxon>
        <taxon>Ascomycota</taxon>
        <taxon>Pezizomycotina</taxon>
        <taxon>Eurotiomycetes</taxon>
        <taxon>Eurotiomycetidae</taxon>
        <taxon>Eurotiales</taxon>
        <taxon>Aspergillaceae</taxon>
        <taxon>Penicillium</taxon>
    </lineage>
</organism>
<protein>
    <submittedName>
        <fullName evidence="2">Uncharacterized protein</fullName>
    </submittedName>
</protein>
<feature type="compositionally biased region" description="Basic and acidic residues" evidence="1">
    <location>
        <begin position="56"/>
        <end position="66"/>
    </location>
</feature>
<feature type="region of interest" description="Disordered" evidence="1">
    <location>
        <begin position="50"/>
        <end position="71"/>
    </location>
</feature>
<dbReference type="Proteomes" id="UP001146351">
    <property type="component" value="Unassembled WGS sequence"/>
</dbReference>
<keyword evidence="3" id="KW-1185">Reference proteome</keyword>
<sequence>MQLRGSDKEAGIRQIRQTIKERTRHLNEEAKIQEAADQQLHQSLLEELASQQASAAKKEDTNEKESVQSADTRLMRTGWCSIL</sequence>
<dbReference type="AlphaFoldDB" id="A0A9W9HUV5"/>
<reference evidence="2" key="1">
    <citation type="submission" date="2022-11" db="EMBL/GenBank/DDBJ databases">
        <authorList>
            <person name="Petersen C."/>
        </authorList>
    </citation>
    <scope>NUCLEOTIDE SEQUENCE</scope>
    <source>
        <strain evidence="2">IBT 21917</strain>
    </source>
</reference>
<comment type="caution">
    <text evidence="2">The sequence shown here is derived from an EMBL/GenBank/DDBJ whole genome shotgun (WGS) entry which is preliminary data.</text>
</comment>
<dbReference type="EMBL" id="JAPQKO010000006">
    <property type="protein sequence ID" value="KAJ5156755.1"/>
    <property type="molecule type" value="Genomic_DNA"/>
</dbReference>
<reference evidence="2" key="2">
    <citation type="journal article" date="2023" name="IMA Fungus">
        <title>Comparative genomic study of the Penicillium genus elucidates a diverse pangenome and 15 lateral gene transfer events.</title>
        <authorList>
            <person name="Petersen C."/>
            <person name="Sorensen T."/>
            <person name="Nielsen M.R."/>
            <person name="Sondergaard T.E."/>
            <person name="Sorensen J.L."/>
            <person name="Fitzpatrick D.A."/>
            <person name="Frisvad J.C."/>
            <person name="Nielsen K.L."/>
        </authorList>
    </citation>
    <scope>NUCLEOTIDE SEQUENCE</scope>
    <source>
        <strain evidence="2">IBT 21917</strain>
    </source>
</reference>
<proteinExistence type="predicted"/>
<name>A0A9W9HUV5_9EURO</name>
<accession>A0A9W9HUV5</accession>
<gene>
    <name evidence="2" type="ORF">N7492_009558</name>
</gene>
<evidence type="ECO:0000256" key="1">
    <source>
        <dbReference type="SAM" id="MobiDB-lite"/>
    </source>
</evidence>